<evidence type="ECO:0000256" key="7">
    <source>
        <dbReference type="SAM" id="MobiDB-lite"/>
    </source>
</evidence>
<dbReference type="Gene3D" id="3.30.420.10">
    <property type="entry name" value="Ribonuclease H-like superfamily/Ribonuclease H"/>
    <property type="match status" value="1"/>
</dbReference>
<keyword evidence="4" id="KW-0255">Endonuclease</keyword>
<sequence length="708" mass="79457">MSAEEAAIFLRPPPKRYKSHAKIKAKARITSVVRQAAAYAKIQRAPEHGLHYILALLDAGSSVALRFTDEWQGALCSALIRNRTKASGSSRPLASTALTTAEDEEESPWPTAKLEHTLFDEWINSTEAQAIPFEIIKALNALTVAPDFPLPPIQTILEMLGGAKHKTAEDKIEAIRHWPEVLENETQVRQFLGAINCCCTFMGPDYADVARPLVDLTRKDVSFKWIELHTKAVQQLKQLLIDITTLKVPYTTKPFELYTNASGYAIGAVLEQEGKPIGFLSQVMNSTQQRYSIYGQEILALVTALDKWSHLLRIAKVTAYTDHQGLTHLQQLQASKPLRRSTARWLDFLAKFPDLHIAYVQGAHNQVADALSRRPGLPNACSHDTLTKPLMLAVEQTRVAPRSRGRPANYSELAGIRSRRSRQRTLPSPPTTLQPEPNREAEHPTPATKTRADPPAAPEWPQAYSKCSVFRAPYEVAAKQPGHAIQIEFRKRHSLSQKAGGLLQQLLIPSRRWAHVGLDFVMDLPLMKTDNDSILVMVDSFIKVAHFVPAKKSFSAADTVELLADRLIRYHGFLQVLISDRDPRFQSDLWQQLCHHFNIKRAMSSSYHLQSDGQTERVNRTLEQMLRTYIQSDEREWERLLPALDFAHNTTSHSSTELSPFDVMIGENPLAAAKLDIVGVLAPTLTPLTAKLFRQLCDRAQSHIQKAK</sequence>
<organism evidence="9 10">
    <name type="scientific">Eimeria necatrix</name>
    <dbReference type="NCBI Taxonomy" id="51315"/>
    <lineage>
        <taxon>Eukaryota</taxon>
        <taxon>Sar</taxon>
        <taxon>Alveolata</taxon>
        <taxon>Apicomplexa</taxon>
        <taxon>Conoidasida</taxon>
        <taxon>Coccidia</taxon>
        <taxon>Eucoccidiorida</taxon>
        <taxon>Eimeriorina</taxon>
        <taxon>Eimeriidae</taxon>
        <taxon>Eimeria</taxon>
    </lineage>
</organism>
<dbReference type="GO" id="GO:0015074">
    <property type="term" value="P:DNA integration"/>
    <property type="evidence" value="ECO:0007669"/>
    <property type="project" value="InterPro"/>
</dbReference>
<dbReference type="Proteomes" id="UP000030754">
    <property type="component" value="Unassembled WGS sequence"/>
</dbReference>
<keyword evidence="10" id="KW-1185">Reference proteome</keyword>
<keyword evidence="3" id="KW-0540">Nuclease</keyword>
<dbReference type="SUPFAM" id="SSF56672">
    <property type="entry name" value="DNA/RNA polymerases"/>
    <property type="match status" value="1"/>
</dbReference>
<dbReference type="InterPro" id="IPR050951">
    <property type="entry name" value="Retrovirus_Pol_polyprotein"/>
</dbReference>
<proteinExistence type="predicted"/>
<dbReference type="EMBL" id="HG722495">
    <property type="protein sequence ID" value="CDJ62559.1"/>
    <property type="molecule type" value="Genomic_DNA"/>
</dbReference>
<dbReference type="PANTHER" id="PTHR37984:SF5">
    <property type="entry name" value="PROTEIN NYNRIN-LIKE"/>
    <property type="match status" value="1"/>
</dbReference>
<dbReference type="AlphaFoldDB" id="U6MJE2"/>
<evidence type="ECO:0000256" key="3">
    <source>
        <dbReference type="ARBA" id="ARBA00022722"/>
    </source>
</evidence>
<feature type="domain" description="Integrase catalytic" evidence="8">
    <location>
        <begin position="505"/>
        <end position="668"/>
    </location>
</feature>
<evidence type="ECO:0000256" key="2">
    <source>
        <dbReference type="ARBA" id="ARBA00022695"/>
    </source>
</evidence>
<dbReference type="GO" id="GO:0016787">
    <property type="term" value="F:hydrolase activity"/>
    <property type="evidence" value="ECO:0007669"/>
    <property type="project" value="UniProtKB-KW"/>
</dbReference>
<evidence type="ECO:0000313" key="10">
    <source>
        <dbReference type="Proteomes" id="UP000030754"/>
    </source>
</evidence>
<keyword evidence="2" id="KW-0548">Nucleotidyltransferase</keyword>
<evidence type="ECO:0000256" key="4">
    <source>
        <dbReference type="ARBA" id="ARBA00022759"/>
    </source>
</evidence>
<keyword evidence="5" id="KW-0378">Hydrolase</keyword>
<reference evidence="9" key="1">
    <citation type="submission" date="2013-10" db="EMBL/GenBank/DDBJ databases">
        <title>Genomic analysis of the causative agents of coccidiosis in chickens.</title>
        <authorList>
            <person name="Reid A.J."/>
            <person name="Blake D."/>
            <person name="Billington K."/>
            <person name="Browne H."/>
            <person name="Dunn M."/>
            <person name="Hung S."/>
            <person name="Kawahara F."/>
            <person name="Miranda-Saavedra D."/>
            <person name="Mourier T."/>
            <person name="Nagra H."/>
            <person name="Otto T.D."/>
            <person name="Rawlings N."/>
            <person name="Sanchez A."/>
            <person name="Sanders M."/>
            <person name="Subramaniam C."/>
            <person name="Tay Y."/>
            <person name="Dear P."/>
            <person name="Doerig C."/>
            <person name="Gruber A."/>
            <person name="Parkinson J."/>
            <person name="Shirley M."/>
            <person name="Wan K.L."/>
            <person name="Berriman M."/>
            <person name="Tomley F."/>
            <person name="Pain A."/>
        </authorList>
    </citation>
    <scope>NUCLEOTIDE SEQUENCE [LARGE SCALE GENOMIC DNA]</scope>
    <source>
        <strain evidence="9">Houghton</strain>
    </source>
</reference>
<gene>
    <name evidence="9" type="ORF">ENH_00020650</name>
</gene>
<dbReference type="VEuPathDB" id="ToxoDB:ENH_00020650"/>
<reference evidence="9" key="2">
    <citation type="submission" date="2013-10" db="EMBL/GenBank/DDBJ databases">
        <authorList>
            <person name="Aslett M."/>
        </authorList>
    </citation>
    <scope>NUCLEOTIDE SEQUENCE [LARGE SCALE GENOMIC DNA]</scope>
    <source>
        <strain evidence="9">Houghton</strain>
    </source>
</reference>
<evidence type="ECO:0000259" key="8">
    <source>
        <dbReference type="PROSITE" id="PS50994"/>
    </source>
</evidence>
<feature type="compositionally biased region" description="Polar residues" evidence="7">
    <location>
        <begin position="88"/>
        <end position="99"/>
    </location>
</feature>
<feature type="region of interest" description="Disordered" evidence="7">
    <location>
        <begin position="88"/>
        <end position="109"/>
    </location>
</feature>
<dbReference type="InterPro" id="IPR036397">
    <property type="entry name" value="RNaseH_sf"/>
</dbReference>
<dbReference type="InterPro" id="IPR043128">
    <property type="entry name" value="Rev_trsase/Diguanyl_cyclase"/>
</dbReference>
<dbReference type="GO" id="GO:0003676">
    <property type="term" value="F:nucleic acid binding"/>
    <property type="evidence" value="ECO:0007669"/>
    <property type="project" value="InterPro"/>
</dbReference>
<dbReference type="InterPro" id="IPR043502">
    <property type="entry name" value="DNA/RNA_pol_sf"/>
</dbReference>
<dbReference type="GeneID" id="25472238"/>
<evidence type="ECO:0000256" key="6">
    <source>
        <dbReference type="ARBA" id="ARBA00022918"/>
    </source>
</evidence>
<dbReference type="CDD" id="cd09274">
    <property type="entry name" value="RNase_HI_RT_Ty3"/>
    <property type="match status" value="1"/>
</dbReference>
<evidence type="ECO:0000256" key="5">
    <source>
        <dbReference type="ARBA" id="ARBA00022801"/>
    </source>
</evidence>
<evidence type="ECO:0000256" key="1">
    <source>
        <dbReference type="ARBA" id="ARBA00022679"/>
    </source>
</evidence>
<accession>U6MJE2</accession>
<dbReference type="GO" id="GO:0003964">
    <property type="term" value="F:RNA-directed DNA polymerase activity"/>
    <property type="evidence" value="ECO:0007669"/>
    <property type="project" value="UniProtKB-KW"/>
</dbReference>
<keyword evidence="6" id="KW-0695">RNA-directed DNA polymerase</keyword>
<name>U6MJE2_9EIME</name>
<dbReference type="InterPro" id="IPR012337">
    <property type="entry name" value="RNaseH-like_sf"/>
</dbReference>
<dbReference type="GO" id="GO:0004519">
    <property type="term" value="F:endonuclease activity"/>
    <property type="evidence" value="ECO:0007669"/>
    <property type="project" value="UniProtKB-KW"/>
</dbReference>
<dbReference type="OrthoDB" id="2013610at2759"/>
<dbReference type="PROSITE" id="PS50994">
    <property type="entry name" value="INTEGRASE"/>
    <property type="match status" value="1"/>
</dbReference>
<feature type="region of interest" description="Disordered" evidence="7">
    <location>
        <begin position="397"/>
        <end position="459"/>
    </location>
</feature>
<dbReference type="SUPFAM" id="SSF53098">
    <property type="entry name" value="Ribonuclease H-like"/>
    <property type="match status" value="1"/>
</dbReference>
<dbReference type="Pfam" id="PF17917">
    <property type="entry name" value="RT_RNaseH"/>
    <property type="match status" value="1"/>
</dbReference>
<dbReference type="PANTHER" id="PTHR37984">
    <property type="entry name" value="PROTEIN CBG26694"/>
    <property type="match status" value="1"/>
</dbReference>
<dbReference type="InterPro" id="IPR001584">
    <property type="entry name" value="Integrase_cat-core"/>
</dbReference>
<protein>
    <recommendedName>
        <fullName evidence="8">Integrase catalytic domain-containing protein</fullName>
    </recommendedName>
</protein>
<dbReference type="RefSeq" id="XP_013439921.1">
    <property type="nucleotide sequence ID" value="XM_013584467.1"/>
</dbReference>
<keyword evidence="1" id="KW-0808">Transferase</keyword>
<evidence type="ECO:0000313" key="9">
    <source>
        <dbReference type="EMBL" id="CDJ62559.1"/>
    </source>
</evidence>
<dbReference type="InterPro" id="IPR041373">
    <property type="entry name" value="RT_RNaseH"/>
</dbReference>
<dbReference type="Gene3D" id="3.30.70.270">
    <property type="match status" value="1"/>
</dbReference>